<evidence type="ECO:0000313" key="1">
    <source>
        <dbReference type="EMBL" id="CAG8581473.1"/>
    </source>
</evidence>
<reference evidence="1" key="1">
    <citation type="submission" date="2021-06" db="EMBL/GenBank/DDBJ databases">
        <authorList>
            <person name="Kallberg Y."/>
            <person name="Tangrot J."/>
            <person name="Rosling A."/>
        </authorList>
    </citation>
    <scope>NUCLEOTIDE SEQUENCE</scope>
    <source>
        <strain evidence="1">CL356</strain>
    </source>
</reference>
<protein>
    <submittedName>
        <fullName evidence="1">6611_t:CDS:1</fullName>
    </submittedName>
</protein>
<accession>A0ACA9MER8</accession>
<organism evidence="1 2">
    <name type="scientific">Acaulospora colombiana</name>
    <dbReference type="NCBI Taxonomy" id="27376"/>
    <lineage>
        <taxon>Eukaryota</taxon>
        <taxon>Fungi</taxon>
        <taxon>Fungi incertae sedis</taxon>
        <taxon>Mucoromycota</taxon>
        <taxon>Glomeromycotina</taxon>
        <taxon>Glomeromycetes</taxon>
        <taxon>Diversisporales</taxon>
        <taxon>Acaulosporaceae</taxon>
        <taxon>Acaulospora</taxon>
    </lineage>
</organism>
<dbReference type="EMBL" id="CAJVPT010011713">
    <property type="protein sequence ID" value="CAG8581473.1"/>
    <property type="molecule type" value="Genomic_DNA"/>
</dbReference>
<name>A0ACA9MER8_9GLOM</name>
<proteinExistence type="predicted"/>
<comment type="caution">
    <text evidence="1">The sequence shown here is derived from an EMBL/GenBank/DDBJ whole genome shotgun (WGS) entry which is preliminary data.</text>
</comment>
<keyword evidence="2" id="KW-1185">Reference proteome</keyword>
<evidence type="ECO:0000313" key="2">
    <source>
        <dbReference type="Proteomes" id="UP000789525"/>
    </source>
</evidence>
<feature type="non-terminal residue" evidence="1">
    <location>
        <position position="440"/>
    </location>
</feature>
<dbReference type="Proteomes" id="UP000789525">
    <property type="component" value="Unassembled WGS sequence"/>
</dbReference>
<gene>
    <name evidence="1" type="ORF">ACOLOM_LOCUS5984</name>
</gene>
<sequence length="440" mass="50565">MSKKGSSGEGTSKSGVGSYPKISILMLLGQLEPPIDLVLLHEQFWGKPLDPSLTTIPTNEAMITESADLWEDNFDDQTKDHIFTEPFLVDMKPQLFVRAEYVRLFDKVEAIHRNYPGNSVVVTGQPGIGEIFLAYSRLGRSVNSSQGKSYWAYYALRRCLGRQQPVVWYQRRAFYLFGDDGVQNINPGRYQPVKEFTWCLVDSIYAKTFPISEFGHSACLFPIYIASPDEKRWKPLHQSRYPSRLVMNPWTWEEIKKTTIQERFNNAGPIPRICFMKDPDQMVQWYNERNSRIKNVDSLELLKKLTENSQTLPIGEPMTRVVARRLRARLWEARQKEITDLLVHFSRVPGGMAGLLFEAHFQQPTLQKALGSVLNIQGPSLSISPTEVIEYESSGPLEHKELVYYVPRLENQVAIDSFVVHDGNLYWFQFTVGSKHDINH</sequence>